<dbReference type="InterPro" id="IPR036264">
    <property type="entry name" value="Bact_exopeptidase_dim_dom"/>
</dbReference>
<evidence type="ECO:0000256" key="3">
    <source>
        <dbReference type="ARBA" id="ARBA00022801"/>
    </source>
</evidence>
<protein>
    <submittedName>
        <fullName evidence="9">M20/M25/M40 family metallo-hydrolase</fullName>
    </submittedName>
</protein>
<proteinExistence type="inferred from homology"/>
<dbReference type="GO" id="GO:0046872">
    <property type="term" value="F:metal ion binding"/>
    <property type="evidence" value="ECO:0007669"/>
    <property type="project" value="UniProtKB-UniRule"/>
</dbReference>
<feature type="active site" description="Proton acceptor" evidence="6">
    <location>
        <position position="138"/>
    </location>
</feature>
<comment type="cofactor">
    <cofactor evidence="1">
        <name>Zn(2+)</name>
        <dbReference type="ChEBI" id="CHEBI:29105"/>
    </cofactor>
</comment>
<dbReference type="PANTHER" id="PTHR42994:SF2">
    <property type="entry name" value="PEPTIDASE"/>
    <property type="match status" value="1"/>
</dbReference>
<comment type="similarity">
    <text evidence="5">Belongs to the peptidase M42 family.</text>
</comment>
<dbReference type="Gene3D" id="3.40.630.10">
    <property type="entry name" value="Zn peptidases"/>
    <property type="match status" value="1"/>
</dbReference>
<dbReference type="InterPro" id="IPR011650">
    <property type="entry name" value="Peptidase_M20_dimer"/>
</dbReference>
<feature type="binding site" evidence="7">
    <location>
        <position position="105"/>
    </location>
    <ligand>
        <name>Zn(2+)</name>
        <dbReference type="ChEBI" id="CHEBI:29105"/>
        <label>1</label>
    </ligand>
</feature>
<reference evidence="9" key="1">
    <citation type="submission" date="2019-08" db="EMBL/GenBank/DDBJ databases">
        <title>Genomic characterization of a novel candidate phylum (ARYD3) from a high temperature, high salinity tertiary oil reservoir in north central Oklahoma, USA.</title>
        <authorList>
            <person name="Youssef N.H."/>
            <person name="Yadav A."/>
            <person name="Elshahed M.S."/>
        </authorList>
    </citation>
    <scope>NUCLEOTIDE SEQUENCE [LARGE SCALE GENOMIC DNA]</scope>
    <source>
        <strain evidence="9">ARYD3</strain>
    </source>
</reference>
<dbReference type="Pfam" id="PF07687">
    <property type="entry name" value="M20_dimer"/>
    <property type="match status" value="1"/>
</dbReference>
<dbReference type="AlphaFoldDB" id="A0A5D0MB18"/>
<feature type="binding site" evidence="7">
    <location>
        <position position="162"/>
    </location>
    <ligand>
        <name>Zn(2+)</name>
        <dbReference type="ChEBI" id="CHEBI:29105"/>
        <label>1</label>
    </ligand>
</feature>
<keyword evidence="2 7" id="KW-0479">Metal-binding</keyword>
<evidence type="ECO:0000313" key="10">
    <source>
        <dbReference type="Proteomes" id="UP000324143"/>
    </source>
</evidence>
<dbReference type="SUPFAM" id="SSF53187">
    <property type="entry name" value="Zn-dependent exopeptidases"/>
    <property type="match status" value="1"/>
</dbReference>
<dbReference type="NCBIfam" id="TIGR01883">
    <property type="entry name" value="PepT-like"/>
    <property type="match status" value="1"/>
</dbReference>
<dbReference type="InterPro" id="IPR010162">
    <property type="entry name" value="PepT-like"/>
</dbReference>
<name>A0A5D0MB18_9BACT</name>
<feature type="binding site" evidence="7">
    <location>
        <position position="139"/>
    </location>
    <ligand>
        <name>Zn(2+)</name>
        <dbReference type="ChEBI" id="CHEBI:29105"/>
        <label>2</label>
    </ligand>
</feature>
<evidence type="ECO:0000256" key="7">
    <source>
        <dbReference type="PIRSR" id="PIRSR001123-2"/>
    </source>
</evidence>
<feature type="domain" description="Peptidase M20 dimerisation" evidence="8">
    <location>
        <begin position="175"/>
        <end position="261"/>
    </location>
</feature>
<evidence type="ECO:0000256" key="2">
    <source>
        <dbReference type="ARBA" id="ARBA00022723"/>
    </source>
</evidence>
<evidence type="ECO:0000256" key="4">
    <source>
        <dbReference type="ARBA" id="ARBA00022833"/>
    </source>
</evidence>
<dbReference type="PANTHER" id="PTHR42994">
    <property type="entry name" value="PEPTIDASE T"/>
    <property type="match status" value="1"/>
</dbReference>
<dbReference type="SUPFAM" id="SSF55031">
    <property type="entry name" value="Bacterial exopeptidase dimerisation domain"/>
    <property type="match status" value="1"/>
</dbReference>
<sequence>MKDEKMFNNFMEMVKIPSPSKNEKNIYEYLIKKLKNMGLKVETDNTGDKIGSNANNIYAILEGNSNKEGIILSAHMDTVVPAEKQNPHIEGTIIKSDENSVLGGDDKAGIAIILEIINQLKKKKIKHGDIEVVITVAEEIGLLGAKNFDTAKFKNNKAMVFDMKGIDKIGFASIGQKKYFLEIEGRSSHAAMAPEKGINAVKIAADIISSIDTGQLDFETTANVGTVEGGSETNIVPDYARISGEVRSHDKKKINYYINKIIENSWEIIRNYNKTIENEVIFPKFSYEIEDSYRPFTINKNSSFIKNLLIAGKNLNREQMLIKNNGGNDGNIFNEKGIKSVVIGIGMEDVHSKKEKIDYENMKKVVKLIMEYLKVIE</sequence>
<evidence type="ECO:0000313" key="9">
    <source>
        <dbReference type="EMBL" id="TYB30917.1"/>
    </source>
</evidence>
<keyword evidence="3" id="KW-0378">Hydrolase</keyword>
<evidence type="ECO:0000256" key="1">
    <source>
        <dbReference type="ARBA" id="ARBA00001947"/>
    </source>
</evidence>
<comment type="cofactor">
    <cofactor evidence="7">
        <name>a divalent metal cation</name>
        <dbReference type="ChEBI" id="CHEBI:60240"/>
    </cofactor>
    <text evidence="7">Binds 2 divalent metal cations per subunit.</text>
</comment>
<keyword evidence="10" id="KW-1185">Reference proteome</keyword>
<dbReference type="InterPro" id="IPR002933">
    <property type="entry name" value="Peptidase_M20"/>
</dbReference>
<evidence type="ECO:0000259" key="8">
    <source>
        <dbReference type="Pfam" id="PF07687"/>
    </source>
</evidence>
<dbReference type="PIRSF" id="PIRSF001123">
    <property type="entry name" value="PepA_GA"/>
    <property type="match status" value="1"/>
</dbReference>
<comment type="caution">
    <text evidence="9">The sequence shown here is derived from an EMBL/GenBank/DDBJ whole genome shotgun (WGS) entry which is preliminary data.</text>
</comment>
<keyword evidence="4" id="KW-0862">Zinc</keyword>
<evidence type="ECO:0000256" key="6">
    <source>
        <dbReference type="PIRSR" id="PIRSR001123-1"/>
    </source>
</evidence>
<dbReference type="InterPro" id="IPR008007">
    <property type="entry name" value="Peptidase_M42"/>
</dbReference>
<gene>
    <name evidence="9" type="ORF">FXF47_06960</name>
</gene>
<dbReference type="Gene3D" id="3.30.70.360">
    <property type="match status" value="1"/>
</dbReference>
<feature type="binding site" evidence="7">
    <location>
        <position position="105"/>
    </location>
    <ligand>
        <name>Zn(2+)</name>
        <dbReference type="ChEBI" id="CHEBI:29105"/>
        <label>2</label>
    </ligand>
</feature>
<dbReference type="Pfam" id="PF01546">
    <property type="entry name" value="Peptidase_M20"/>
    <property type="match status" value="1"/>
</dbReference>
<accession>A0A5D0MB18</accession>
<dbReference type="Proteomes" id="UP000324143">
    <property type="component" value="Unassembled WGS sequence"/>
</dbReference>
<dbReference type="GO" id="GO:0004177">
    <property type="term" value="F:aminopeptidase activity"/>
    <property type="evidence" value="ECO:0007669"/>
    <property type="project" value="UniProtKB-UniRule"/>
</dbReference>
<evidence type="ECO:0000256" key="5">
    <source>
        <dbReference type="PIRNR" id="PIRNR001123"/>
    </source>
</evidence>
<dbReference type="EMBL" id="VSIX01000065">
    <property type="protein sequence ID" value="TYB30917.1"/>
    <property type="molecule type" value="Genomic_DNA"/>
</dbReference>
<organism evidence="9 10">
    <name type="scientific">Candidatus Mcinerneyibacterium aminivorans</name>
    <dbReference type="NCBI Taxonomy" id="2703815"/>
    <lineage>
        <taxon>Bacteria</taxon>
        <taxon>Candidatus Macinerneyibacteriota</taxon>
        <taxon>Candidatus Mcinerneyibacteria</taxon>
        <taxon>Candidatus Mcinerneyibacteriales</taxon>
        <taxon>Candidatus Mcinerneyibacteriaceae</taxon>
        <taxon>Candidatus Mcinerneyibacterium</taxon>
    </lineage>
</organism>